<feature type="chain" id="PRO_5013080781" description="Lipoprotein" evidence="1">
    <location>
        <begin position="18"/>
        <end position="55"/>
    </location>
</feature>
<dbReference type="RefSeq" id="WP_179655817.1">
    <property type="nucleotide sequence ID" value="NZ_CP083931.1"/>
</dbReference>
<evidence type="ECO:0008006" key="4">
    <source>
        <dbReference type="Google" id="ProtNLM"/>
    </source>
</evidence>
<dbReference type="Proteomes" id="UP000219669">
    <property type="component" value="Unassembled WGS sequence"/>
</dbReference>
<evidence type="ECO:0000313" key="3">
    <source>
        <dbReference type="Proteomes" id="UP000219669"/>
    </source>
</evidence>
<keyword evidence="1" id="KW-0732">Signal</keyword>
<organism evidence="2 3">
    <name type="scientific">Alysiella filiformis DSM 16848</name>
    <dbReference type="NCBI Taxonomy" id="1120981"/>
    <lineage>
        <taxon>Bacteria</taxon>
        <taxon>Pseudomonadati</taxon>
        <taxon>Pseudomonadota</taxon>
        <taxon>Betaproteobacteria</taxon>
        <taxon>Neisseriales</taxon>
        <taxon>Neisseriaceae</taxon>
        <taxon>Alysiella</taxon>
    </lineage>
</organism>
<proteinExistence type="predicted"/>
<feature type="signal peptide" evidence="1">
    <location>
        <begin position="1"/>
        <end position="17"/>
    </location>
</feature>
<gene>
    <name evidence="2" type="ORF">SAMN02746062_01087</name>
</gene>
<reference evidence="2 3" key="1">
    <citation type="submission" date="2017-09" db="EMBL/GenBank/DDBJ databases">
        <authorList>
            <person name="Ehlers B."/>
            <person name="Leendertz F.H."/>
        </authorList>
    </citation>
    <scope>NUCLEOTIDE SEQUENCE [LARGE SCALE GENOMIC DNA]</scope>
    <source>
        <strain evidence="2 3">DSM 16848</strain>
    </source>
</reference>
<evidence type="ECO:0000313" key="2">
    <source>
        <dbReference type="EMBL" id="SOD68006.1"/>
    </source>
</evidence>
<protein>
    <recommendedName>
        <fullName evidence="4">Lipoprotein</fullName>
    </recommendedName>
</protein>
<name>A0A286EAW0_9NEIS</name>
<sequence length="55" mass="6223">MKKAWFIIMLMMLNACASSHPNLSTRQKVIYGANVIVYTPLCFLYGICPDISPEE</sequence>
<dbReference type="EMBL" id="OCNF01000007">
    <property type="protein sequence ID" value="SOD68006.1"/>
    <property type="molecule type" value="Genomic_DNA"/>
</dbReference>
<dbReference type="AlphaFoldDB" id="A0A286EAW0"/>
<accession>A0A286EAW0</accession>
<keyword evidence="3" id="KW-1185">Reference proteome</keyword>
<evidence type="ECO:0000256" key="1">
    <source>
        <dbReference type="SAM" id="SignalP"/>
    </source>
</evidence>